<sequence>MGNFYNSPSAETPEYLDARIAGKLLSLLQSETYERGEAIEEVLLVATSYRNILSENAKLMENENPDCVIWHLDCLILEATNMQNDPKNDLFLYLRAFHSFKEVMKNMFPFLNVSAA</sequence>
<accession>A0A5B6TH70</accession>
<proteinExistence type="predicted"/>
<dbReference type="EMBL" id="VKKY01000002">
    <property type="protein sequence ID" value="KAA3438665.1"/>
    <property type="molecule type" value="Genomic_DNA"/>
</dbReference>
<comment type="caution">
    <text evidence="1">The sequence shown here is derived from an EMBL/GenBank/DDBJ whole genome shotgun (WGS) entry which is preliminary data.</text>
</comment>
<dbReference type="OrthoDB" id="894259at2"/>
<organism evidence="1 2">
    <name type="scientific">Rufibacter hautae</name>
    <dbReference type="NCBI Taxonomy" id="2595005"/>
    <lineage>
        <taxon>Bacteria</taxon>
        <taxon>Pseudomonadati</taxon>
        <taxon>Bacteroidota</taxon>
        <taxon>Cytophagia</taxon>
        <taxon>Cytophagales</taxon>
        <taxon>Hymenobacteraceae</taxon>
        <taxon>Rufibacter</taxon>
    </lineage>
</organism>
<name>A0A5B6TH70_9BACT</name>
<protein>
    <submittedName>
        <fullName evidence="1">Uncharacterized protein</fullName>
    </submittedName>
</protein>
<dbReference type="AlphaFoldDB" id="A0A5B6TH70"/>
<reference evidence="1 2" key="1">
    <citation type="submission" date="2019-07" db="EMBL/GenBank/DDBJ databases">
        <title>Rufibacter sp. nov., isolated from lake sediment.</title>
        <authorList>
            <person name="Qu J.-H."/>
        </authorList>
    </citation>
    <scope>NUCLEOTIDE SEQUENCE [LARGE SCALE GENOMIC DNA]</scope>
    <source>
        <strain evidence="1 2">NBS58-1</strain>
    </source>
</reference>
<evidence type="ECO:0000313" key="1">
    <source>
        <dbReference type="EMBL" id="KAA3438665.1"/>
    </source>
</evidence>
<gene>
    <name evidence="1" type="ORF">FOA19_15700</name>
</gene>
<evidence type="ECO:0000313" key="2">
    <source>
        <dbReference type="Proteomes" id="UP000324133"/>
    </source>
</evidence>
<keyword evidence="2" id="KW-1185">Reference proteome</keyword>
<dbReference type="RefSeq" id="WP_149091721.1">
    <property type="nucleotide sequence ID" value="NZ_VKKY01000002.1"/>
</dbReference>
<dbReference type="Proteomes" id="UP000324133">
    <property type="component" value="Unassembled WGS sequence"/>
</dbReference>